<dbReference type="Proteomes" id="UP000037035">
    <property type="component" value="Unassembled WGS sequence"/>
</dbReference>
<dbReference type="InterPro" id="IPR031915">
    <property type="entry name" value="Clr2_N"/>
</dbReference>
<feature type="chain" id="PRO_5005567935" description="Cryptic loci regulator 2 N-terminal domain-containing protein" evidence="1">
    <location>
        <begin position="26"/>
        <end position="80"/>
    </location>
</feature>
<evidence type="ECO:0000256" key="1">
    <source>
        <dbReference type="SAM" id="SignalP"/>
    </source>
</evidence>
<dbReference type="GO" id="GO:0070824">
    <property type="term" value="C:SHREC complex"/>
    <property type="evidence" value="ECO:0007669"/>
    <property type="project" value="InterPro"/>
</dbReference>
<dbReference type="GO" id="GO:0030466">
    <property type="term" value="P:silent mating-type cassette heterochromatin formation"/>
    <property type="evidence" value="ECO:0007669"/>
    <property type="project" value="TreeGrafter"/>
</dbReference>
<dbReference type="STRING" id="27349.A0A0L6UIS0"/>
<dbReference type="InterPro" id="IPR038986">
    <property type="entry name" value="Clr2"/>
</dbReference>
<name>A0A0L6UIS0_9BASI</name>
<dbReference type="PANTHER" id="PTHR38046">
    <property type="entry name" value="CRYPTIC LOCI REGULATOR 2"/>
    <property type="match status" value="1"/>
</dbReference>
<dbReference type="GO" id="GO:0033553">
    <property type="term" value="C:rDNA heterochromatin"/>
    <property type="evidence" value="ECO:0007669"/>
    <property type="project" value="TreeGrafter"/>
</dbReference>
<dbReference type="PANTHER" id="PTHR38046:SF1">
    <property type="entry name" value="CRYPTIC LOCI REGULATOR 2"/>
    <property type="match status" value="1"/>
</dbReference>
<gene>
    <name evidence="3" type="ORF">VP01_584g1</name>
</gene>
<protein>
    <recommendedName>
        <fullName evidence="2">Cryptic loci regulator 2 N-terminal domain-containing protein</fullName>
    </recommendedName>
</protein>
<evidence type="ECO:0000313" key="4">
    <source>
        <dbReference type="Proteomes" id="UP000037035"/>
    </source>
</evidence>
<feature type="domain" description="Cryptic loci regulator 2 N-terminal" evidence="2">
    <location>
        <begin position="28"/>
        <end position="66"/>
    </location>
</feature>
<dbReference type="VEuPathDB" id="FungiDB:VP01_584g1"/>
<evidence type="ECO:0000313" key="3">
    <source>
        <dbReference type="EMBL" id="KNZ48182.1"/>
    </source>
</evidence>
<dbReference type="AlphaFoldDB" id="A0A0L6UIS0"/>
<accession>A0A0L6UIS0</accession>
<organism evidence="3 4">
    <name type="scientific">Puccinia sorghi</name>
    <dbReference type="NCBI Taxonomy" id="27349"/>
    <lineage>
        <taxon>Eukaryota</taxon>
        <taxon>Fungi</taxon>
        <taxon>Dikarya</taxon>
        <taxon>Basidiomycota</taxon>
        <taxon>Pucciniomycotina</taxon>
        <taxon>Pucciniomycetes</taxon>
        <taxon>Pucciniales</taxon>
        <taxon>Pucciniaceae</taxon>
        <taxon>Puccinia</taxon>
    </lineage>
</organism>
<comment type="caution">
    <text evidence="3">The sequence shown here is derived from an EMBL/GenBank/DDBJ whole genome shotgun (WGS) entry which is preliminary data.</text>
</comment>
<dbReference type="EMBL" id="LAVV01011107">
    <property type="protein sequence ID" value="KNZ48182.1"/>
    <property type="molecule type" value="Genomic_DNA"/>
</dbReference>
<keyword evidence="4" id="KW-1185">Reference proteome</keyword>
<dbReference type="GO" id="GO:0031934">
    <property type="term" value="C:mating-type region heterochromatin"/>
    <property type="evidence" value="ECO:0007669"/>
    <property type="project" value="TreeGrafter"/>
</dbReference>
<dbReference type="OrthoDB" id="2421327at2759"/>
<dbReference type="Pfam" id="PF16761">
    <property type="entry name" value="Clr2_transil"/>
    <property type="match status" value="1"/>
</dbReference>
<sequence length="80" mass="9250">MFILIIIIIIIILLLLLFLLNFTSSSTGSQHVPKFRTANEFSPHFHWLCNYEPTSDNRIYCKCKYCSGAKTQGSQIRKPK</sequence>
<feature type="signal peptide" evidence="1">
    <location>
        <begin position="1"/>
        <end position="25"/>
    </location>
</feature>
<keyword evidence="1" id="KW-0732">Signal</keyword>
<evidence type="ECO:0000259" key="2">
    <source>
        <dbReference type="Pfam" id="PF16761"/>
    </source>
</evidence>
<proteinExistence type="predicted"/>
<reference evidence="3 4" key="1">
    <citation type="submission" date="2015-08" db="EMBL/GenBank/DDBJ databases">
        <title>Next Generation Sequencing and Analysis of the Genome of Puccinia sorghi L Schw, the Causal Agent of Maize Common Rust.</title>
        <authorList>
            <person name="Rochi L."/>
            <person name="Burguener G."/>
            <person name="Darino M."/>
            <person name="Turjanski A."/>
            <person name="Kreff E."/>
            <person name="Dieguez M.J."/>
            <person name="Sacco F."/>
        </authorList>
    </citation>
    <scope>NUCLEOTIDE SEQUENCE [LARGE SCALE GENOMIC DNA]</scope>
    <source>
        <strain evidence="3 4">RO10H11247</strain>
    </source>
</reference>